<name>A0A401P3L1_SCYTO</name>
<feature type="compositionally biased region" description="Basic residues" evidence="1">
    <location>
        <begin position="394"/>
        <end position="405"/>
    </location>
</feature>
<sequence length="509" mass="57129">MFPDSPAGFGPAGFGPVGWSPVCRAEVLVLSVERYPRDPDSGGGLLAAPGGGDGHLYDLGLSEGHCRLRAVLHPALNPLVCNNRLRSGCQLSGVRLGLEYDERRLGGGGKVFVLLEAQVVARGDGAAPPAAGKLKLKRLQVGGEEPAQAPELPLRARRSYYLPLWDSANYYGATWHEQPPGHPARRLEGSRINLKQLEDYIWQKKKDLPPVIVRILRKYRLYHFGRPDRYSECPFQLLFHVNLTFAERPDEFLAYRWLHLIDGTASEPFVLKLFSTSQPEIQAQIAPCSVADNTGRCPLTTMSELKQLLNQLEYREYRRVTVQGRIISVTYQSLAKVDGESACDRRDVGIGGIEEFEELFNADQSFPDKTRNKSPVIPLTRSGSPLGKQAGLSQKRRRKGSKKRPSASALEITIYISDLEITISTSDYINDLEITICINYLEATINISDLEITIYINDLEITIYISDLEIIYISDLEITIYINDLEITIYINDLEIMIYIRFGNHDLYQ</sequence>
<reference evidence="2 3" key="1">
    <citation type="journal article" date="2018" name="Nat. Ecol. Evol.">
        <title>Shark genomes provide insights into elasmobranch evolution and the origin of vertebrates.</title>
        <authorList>
            <person name="Hara Y"/>
            <person name="Yamaguchi K"/>
            <person name="Onimaru K"/>
            <person name="Kadota M"/>
            <person name="Koyanagi M"/>
            <person name="Keeley SD"/>
            <person name="Tatsumi K"/>
            <person name="Tanaka K"/>
            <person name="Motone F"/>
            <person name="Kageyama Y"/>
            <person name="Nozu R"/>
            <person name="Adachi N"/>
            <person name="Nishimura O"/>
            <person name="Nakagawa R"/>
            <person name="Tanegashima C"/>
            <person name="Kiyatake I"/>
            <person name="Matsumoto R"/>
            <person name="Murakumo K"/>
            <person name="Nishida K"/>
            <person name="Terakita A"/>
            <person name="Kuratani S"/>
            <person name="Sato K"/>
            <person name="Hyodo S Kuraku.S."/>
        </authorList>
    </citation>
    <scope>NUCLEOTIDE SEQUENCE [LARGE SCALE GENOMIC DNA]</scope>
</reference>
<evidence type="ECO:0000256" key="1">
    <source>
        <dbReference type="SAM" id="MobiDB-lite"/>
    </source>
</evidence>
<comment type="caution">
    <text evidence="2">The sequence shown here is derived from an EMBL/GenBank/DDBJ whole genome shotgun (WGS) entry which is preliminary data.</text>
</comment>
<dbReference type="InterPro" id="IPR040893">
    <property type="entry name" value="RADX"/>
</dbReference>
<dbReference type="STRING" id="75743.A0A401P3L1"/>
<dbReference type="OrthoDB" id="5965770at2759"/>
<proteinExistence type="predicted"/>
<evidence type="ECO:0000313" key="2">
    <source>
        <dbReference type="EMBL" id="GCB67708.1"/>
    </source>
</evidence>
<keyword evidence="3" id="KW-1185">Reference proteome</keyword>
<feature type="region of interest" description="Disordered" evidence="1">
    <location>
        <begin position="364"/>
        <end position="405"/>
    </location>
</feature>
<dbReference type="AlphaFoldDB" id="A0A401P3L1"/>
<accession>A0A401P3L1</accession>
<dbReference type="GO" id="GO:0003697">
    <property type="term" value="F:single-stranded DNA binding"/>
    <property type="evidence" value="ECO:0007669"/>
    <property type="project" value="InterPro"/>
</dbReference>
<dbReference type="PANTHER" id="PTHR14944:SF2">
    <property type="entry name" value="RPA-RELATED PROTEIN RADX"/>
    <property type="match status" value="1"/>
</dbReference>
<evidence type="ECO:0000313" key="3">
    <source>
        <dbReference type="Proteomes" id="UP000288216"/>
    </source>
</evidence>
<gene>
    <name evidence="2" type="ORF">scyTo_0008100</name>
</gene>
<protein>
    <submittedName>
        <fullName evidence="2">Uncharacterized protein</fullName>
    </submittedName>
</protein>
<dbReference type="EMBL" id="BFAA01003046">
    <property type="protein sequence ID" value="GCB67708.1"/>
    <property type="molecule type" value="Genomic_DNA"/>
</dbReference>
<dbReference type="Proteomes" id="UP000288216">
    <property type="component" value="Unassembled WGS sequence"/>
</dbReference>
<organism evidence="2 3">
    <name type="scientific">Scyliorhinus torazame</name>
    <name type="common">Cloudy catshark</name>
    <name type="synonym">Catulus torazame</name>
    <dbReference type="NCBI Taxonomy" id="75743"/>
    <lineage>
        <taxon>Eukaryota</taxon>
        <taxon>Metazoa</taxon>
        <taxon>Chordata</taxon>
        <taxon>Craniata</taxon>
        <taxon>Vertebrata</taxon>
        <taxon>Chondrichthyes</taxon>
        <taxon>Elasmobranchii</taxon>
        <taxon>Galeomorphii</taxon>
        <taxon>Galeoidea</taxon>
        <taxon>Carcharhiniformes</taxon>
        <taxon>Scyliorhinidae</taxon>
        <taxon>Scyliorhinus</taxon>
    </lineage>
</organism>
<dbReference type="PANTHER" id="PTHR14944">
    <property type="entry name" value="RPA-RELATED PROTEIN RADX"/>
    <property type="match status" value="1"/>
</dbReference>
<dbReference type="Pfam" id="PF17659">
    <property type="entry name" value="RADX"/>
    <property type="match status" value="2"/>
</dbReference>